<keyword evidence="1" id="KW-1133">Transmembrane helix</keyword>
<evidence type="ECO:0000256" key="1">
    <source>
        <dbReference type="SAM" id="Phobius"/>
    </source>
</evidence>
<proteinExistence type="predicted"/>
<protein>
    <submittedName>
        <fullName evidence="2">Uncharacterized protein</fullName>
    </submittedName>
</protein>
<gene>
    <name evidence="2" type="ORF">HUJ06_002843</name>
</gene>
<name>A0A822ZIZ9_NELNU</name>
<comment type="caution">
    <text evidence="2">The sequence shown here is derived from an EMBL/GenBank/DDBJ whole genome shotgun (WGS) entry which is preliminary data.</text>
</comment>
<evidence type="ECO:0000313" key="3">
    <source>
        <dbReference type="Proteomes" id="UP000607653"/>
    </source>
</evidence>
<sequence length="68" mass="7566">MTSHIGTLIKICMFMTVNIVVLISLSLLPSVKDRKQCPKQDSWYPAKILAGSKSLVLGTYYECLFGTL</sequence>
<reference evidence="2 3" key="1">
    <citation type="journal article" date="2020" name="Mol. Biol. Evol.">
        <title>Distinct Expression and Methylation Patterns for Genes with Different Fates following a Single Whole-Genome Duplication in Flowering Plants.</title>
        <authorList>
            <person name="Shi T."/>
            <person name="Rahmani R.S."/>
            <person name="Gugger P.F."/>
            <person name="Wang M."/>
            <person name="Li H."/>
            <person name="Zhang Y."/>
            <person name="Li Z."/>
            <person name="Wang Q."/>
            <person name="Van de Peer Y."/>
            <person name="Marchal K."/>
            <person name="Chen J."/>
        </authorList>
    </citation>
    <scope>NUCLEOTIDE SEQUENCE [LARGE SCALE GENOMIC DNA]</scope>
    <source>
        <tissue evidence="2">Leaf</tissue>
    </source>
</reference>
<evidence type="ECO:0000313" key="2">
    <source>
        <dbReference type="EMBL" id="DAD44613.1"/>
    </source>
</evidence>
<keyword evidence="1" id="KW-0472">Membrane</keyword>
<organism evidence="2 3">
    <name type="scientific">Nelumbo nucifera</name>
    <name type="common">Sacred lotus</name>
    <dbReference type="NCBI Taxonomy" id="4432"/>
    <lineage>
        <taxon>Eukaryota</taxon>
        <taxon>Viridiplantae</taxon>
        <taxon>Streptophyta</taxon>
        <taxon>Embryophyta</taxon>
        <taxon>Tracheophyta</taxon>
        <taxon>Spermatophyta</taxon>
        <taxon>Magnoliopsida</taxon>
        <taxon>Proteales</taxon>
        <taxon>Nelumbonaceae</taxon>
        <taxon>Nelumbo</taxon>
    </lineage>
</organism>
<keyword evidence="3" id="KW-1185">Reference proteome</keyword>
<dbReference type="AlphaFoldDB" id="A0A822ZIZ9"/>
<dbReference type="EMBL" id="DUZY01000007">
    <property type="protein sequence ID" value="DAD44613.1"/>
    <property type="molecule type" value="Genomic_DNA"/>
</dbReference>
<keyword evidence="1" id="KW-0812">Transmembrane</keyword>
<accession>A0A822ZIZ9</accession>
<dbReference type="Proteomes" id="UP000607653">
    <property type="component" value="Unassembled WGS sequence"/>
</dbReference>
<feature type="transmembrane region" description="Helical" evidence="1">
    <location>
        <begin position="6"/>
        <end position="28"/>
    </location>
</feature>